<dbReference type="Proteomes" id="UP000186039">
    <property type="component" value="Unassembled WGS sequence"/>
</dbReference>
<dbReference type="Pfam" id="PF05159">
    <property type="entry name" value="Capsule_synth"/>
    <property type="match status" value="1"/>
</dbReference>
<dbReference type="InterPro" id="IPR007833">
    <property type="entry name" value="Capsule_polysaccharide_synth"/>
</dbReference>
<dbReference type="EMBL" id="MJMH01000216">
    <property type="protein sequence ID" value="OLQ85958.1"/>
    <property type="molecule type" value="Genomic_DNA"/>
</dbReference>
<accession>A0ABX3F6R0</accession>
<dbReference type="InterPro" id="IPR043148">
    <property type="entry name" value="TagF_C"/>
</dbReference>
<protein>
    <recommendedName>
        <fullName evidence="3">Capsule biosynthesis protein</fullName>
    </recommendedName>
</protein>
<reference evidence="1 2" key="1">
    <citation type="submission" date="2016-09" db="EMBL/GenBank/DDBJ databases">
        <title>Genomic Taxonomy of the Vibrionaceae.</title>
        <authorList>
            <person name="Gonzalez-Castillo A."/>
            <person name="Gomez-Gil B."/>
            <person name="Enciso-Ibarra K."/>
        </authorList>
    </citation>
    <scope>NUCLEOTIDE SEQUENCE [LARGE SCALE GENOMIC DNA]</scope>
    <source>
        <strain evidence="1 2">CAIM 1902</strain>
    </source>
</reference>
<name>A0ABX3F6R0_9VIBR</name>
<keyword evidence="2" id="KW-1185">Reference proteome</keyword>
<sequence>MKNDYIVLSLDPMFSPLHSKIAHLIGRESYAITSCWSKQLYLRGFRKELAQKMINKISVEEANPYLDTVGKLESYYHFYVEKIEKRHLNEEELIYMAKFYMALERYIKQHDISLVLLHNDTRWYHAIAVSLCKKLNIEYLVTEQGLIRPHTTVLDRRGCNVNAEINYLSGVDYRNIAPRTKVKVTDKHDSLRSICMFGVFLLYLMAEKWLRRDSVLSYMHNDYSIAKYIRRLRRKLFARGRKQSYVENKTALLFLQLENDSQIVQHSSYNSNEQIIKLVGAFCEKNNLNLVIKKHPLDPKSYSFSNYQQFVDGDNKILSKQADLVITVNSSAVIDVLDTNTPLILLGKSIYARRGLGIYWSGTEESTSVYQKAIKNVCTKERENFLAYLANNYLLTGAGASYQTELLVSKLDFLLEKDVGSLDQHVANNSVA</sequence>
<organism evidence="1 2">
    <name type="scientific">Vibrio panuliri</name>
    <dbReference type="NCBI Taxonomy" id="1381081"/>
    <lineage>
        <taxon>Bacteria</taxon>
        <taxon>Pseudomonadati</taxon>
        <taxon>Pseudomonadota</taxon>
        <taxon>Gammaproteobacteria</taxon>
        <taxon>Vibrionales</taxon>
        <taxon>Vibrionaceae</taxon>
        <taxon>Vibrio</taxon>
    </lineage>
</organism>
<gene>
    <name evidence="1" type="ORF">BIY20_15655</name>
</gene>
<evidence type="ECO:0008006" key="3">
    <source>
        <dbReference type="Google" id="ProtNLM"/>
    </source>
</evidence>
<evidence type="ECO:0000313" key="2">
    <source>
        <dbReference type="Proteomes" id="UP000186039"/>
    </source>
</evidence>
<comment type="caution">
    <text evidence="1">The sequence shown here is derived from an EMBL/GenBank/DDBJ whole genome shotgun (WGS) entry which is preliminary data.</text>
</comment>
<dbReference type="Gene3D" id="3.40.50.12580">
    <property type="match status" value="1"/>
</dbReference>
<evidence type="ECO:0000313" key="1">
    <source>
        <dbReference type="EMBL" id="OLQ85958.1"/>
    </source>
</evidence>
<dbReference type="RefSeq" id="WP_075716114.1">
    <property type="nucleotide sequence ID" value="NZ_AP019655.1"/>
</dbReference>
<proteinExistence type="predicted"/>